<sequence length="291" mass="32276">MKHTRGEKVFYTLNNIFLFIIGLSCLLPIVHVLALSLSDKHALMSGTVSFWPVNLSFDGYKALFKESPIITDFKNSVIITVVGTCLNIVFTILAAYPLSKRYFIGRKFYSFAIVFTLIFSAGLIPTYLLVQKLGLLNSYGALWLPGLIAVYNLLVLRTFFEGLPEELEEASRIDGCSEWRLIVQIVLPLSLPVLAALTLFYGVAHWNAFLNVLIFINDSSKLNLAVLVQQMIQNQTLVQELTNTQPEAAALITPEGVKAAGVIVITVPMLIVYPFLQRFFVKGVLIGAVKG</sequence>
<dbReference type="PROSITE" id="PS50928">
    <property type="entry name" value="ABC_TM1"/>
    <property type="match status" value="1"/>
</dbReference>
<evidence type="ECO:0000313" key="10">
    <source>
        <dbReference type="Proteomes" id="UP000838821"/>
    </source>
</evidence>
<dbReference type="PROSITE" id="PS51257">
    <property type="entry name" value="PROKAR_LIPOPROTEIN"/>
    <property type="match status" value="1"/>
</dbReference>
<feature type="transmembrane region" description="Helical" evidence="7">
    <location>
        <begin position="142"/>
        <end position="160"/>
    </location>
</feature>
<comment type="similarity">
    <text evidence="7">Belongs to the binding-protein-dependent transport system permease family.</text>
</comment>
<evidence type="ECO:0000256" key="5">
    <source>
        <dbReference type="ARBA" id="ARBA00022989"/>
    </source>
</evidence>
<evidence type="ECO:0000256" key="2">
    <source>
        <dbReference type="ARBA" id="ARBA00022448"/>
    </source>
</evidence>
<keyword evidence="3" id="KW-1003">Cell membrane</keyword>
<evidence type="ECO:0000313" key="9">
    <source>
        <dbReference type="EMBL" id="CAH1191668.1"/>
    </source>
</evidence>
<dbReference type="EMBL" id="CAKMMW010000001">
    <property type="protein sequence ID" value="CAH1191668.1"/>
    <property type="molecule type" value="Genomic_DNA"/>
</dbReference>
<feature type="domain" description="ABC transmembrane type-1" evidence="8">
    <location>
        <begin position="73"/>
        <end position="276"/>
    </location>
</feature>
<dbReference type="Gene3D" id="1.10.3720.10">
    <property type="entry name" value="MetI-like"/>
    <property type="match status" value="1"/>
</dbReference>
<dbReference type="Pfam" id="PF00528">
    <property type="entry name" value="BPD_transp_1"/>
    <property type="match status" value="1"/>
</dbReference>
<evidence type="ECO:0000256" key="6">
    <source>
        <dbReference type="ARBA" id="ARBA00023136"/>
    </source>
</evidence>
<feature type="transmembrane region" description="Helical" evidence="7">
    <location>
        <begin position="12"/>
        <end position="34"/>
    </location>
</feature>
<feature type="transmembrane region" description="Helical" evidence="7">
    <location>
        <begin position="108"/>
        <end position="130"/>
    </location>
</feature>
<accession>A0ABM9BR03</accession>
<reference evidence="9" key="1">
    <citation type="submission" date="2022-01" db="EMBL/GenBank/DDBJ databases">
        <authorList>
            <person name="Criscuolo A."/>
        </authorList>
    </citation>
    <scope>NUCLEOTIDE SEQUENCE</scope>
    <source>
        <strain evidence="9">CIP111891</strain>
    </source>
</reference>
<feature type="transmembrane region" description="Helical" evidence="7">
    <location>
        <begin position="181"/>
        <end position="203"/>
    </location>
</feature>
<comment type="caution">
    <text evidence="9">The sequence shown here is derived from an EMBL/GenBank/DDBJ whole genome shotgun (WGS) entry which is preliminary data.</text>
</comment>
<organism evidence="9 10">
    <name type="scientific">Paenibacillus allorhizoplanae</name>
    <dbReference type="NCBI Taxonomy" id="2905648"/>
    <lineage>
        <taxon>Bacteria</taxon>
        <taxon>Bacillati</taxon>
        <taxon>Bacillota</taxon>
        <taxon>Bacilli</taxon>
        <taxon>Bacillales</taxon>
        <taxon>Paenibacillaceae</taxon>
        <taxon>Paenibacillus</taxon>
    </lineage>
</organism>
<dbReference type="CDD" id="cd06261">
    <property type="entry name" value="TM_PBP2"/>
    <property type="match status" value="1"/>
</dbReference>
<dbReference type="Proteomes" id="UP000838821">
    <property type="component" value="Unassembled WGS sequence"/>
</dbReference>
<keyword evidence="2 7" id="KW-0813">Transport</keyword>
<comment type="subcellular location">
    <subcellularLocation>
        <location evidence="1 7">Cell membrane</location>
        <topology evidence="1 7">Multi-pass membrane protein</topology>
    </subcellularLocation>
</comment>
<name>A0ABM9BR03_9BACL</name>
<feature type="transmembrane region" description="Helical" evidence="7">
    <location>
        <begin position="77"/>
        <end position="96"/>
    </location>
</feature>
<keyword evidence="10" id="KW-1185">Reference proteome</keyword>
<keyword evidence="6 7" id="KW-0472">Membrane</keyword>
<dbReference type="RefSeq" id="WP_236283918.1">
    <property type="nucleotide sequence ID" value="NZ_CAKMMW010000001.1"/>
</dbReference>
<dbReference type="PANTHER" id="PTHR43744">
    <property type="entry name" value="ABC TRANSPORTER PERMEASE PROTEIN MG189-RELATED-RELATED"/>
    <property type="match status" value="1"/>
</dbReference>
<evidence type="ECO:0000259" key="8">
    <source>
        <dbReference type="PROSITE" id="PS50928"/>
    </source>
</evidence>
<evidence type="ECO:0000256" key="1">
    <source>
        <dbReference type="ARBA" id="ARBA00004651"/>
    </source>
</evidence>
<feature type="transmembrane region" description="Helical" evidence="7">
    <location>
        <begin position="259"/>
        <end position="276"/>
    </location>
</feature>
<evidence type="ECO:0000256" key="4">
    <source>
        <dbReference type="ARBA" id="ARBA00022692"/>
    </source>
</evidence>
<dbReference type="InterPro" id="IPR035906">
    <property type="entry name" value="MetI-like_sf"/>
</dbReference>
<gene>
    <name evidence="9" type="primary">dasC_1</name>
    <name evidence="9" type="ORF">PAECIP111891_00058</name>
</gene>
<dbReference type="SUPFAM" id="SSF161098">
    <property type="entry name" value="MetI-like"/>
    <property type="match status" value="1"/>
</dbReference>
<dbReference type="InterPro" id="IPR000515">
    <property type="entry name" value="MetI-like"/>
</dbReference>
<proteinExistence type="inferred from homology"/>
<evidence type="ECO:0000256" key="7">
    <source>
        <dbReference type="RuleBase" id="RU363032"/>
    </source>
</evidence>
<protein>
    <submittedName>
        <fullName evidence="9">Diacetylchitobiose uptake system permease protein DasC</fullName>
    </submittedName>
</protein>
<keyword evidence="4 7" id="KW-0812">Transmembrane</keyword>
<keyword evidence="5 7" id="KW-1133">Transmembrane helix</keyword>
<evidence type="ECO:0000256" key="3">
    <source>
        <dbReference type="ARBA" id="ARBA00022475"/>
    </source>
</evidence>
<dbReference type="PANTHER" id="PTHR43744:SF9">
    <property type="entry name" value="POLYGALACTURONAN_RHAMNOGALACTURONAN TRANSPORT SYSTEM PERMEASE PROTEIN YTCP"/>
    <property type="match status" value="1"/>
</dbReference>